<dbReference type="InterPro" id="IPR023292">
    <property type="entry name" value="NTP_PyroPHydrolase-like_dom_sf"/>
</dbReference>
<sequence>MKQQDNLNITPILNWFKQAKPKPTIENISTQIGCHFEEVAEMAAQLNEHCLYAELDAAADDYKNFNAVFARLENLDKTELLDALCDQIITAIGVAYMFRMDIQGALSEVNRSNWSKFENGKPIFDEQGKIIKGKDYFKPELNQFIGE</sequence>
<evidence type="ECO:0008006" key="3">
    <source>
        <dbReference type="Google" id="ProtNLM"/>
    </source>
</evidence>
<organism evidence="1 2">
    <name type="scientific">Gallibacterium anatis 4895</name>
    <dbReference type="NCBI Taxonomy" id="1396510"/>
    <lineage>
        <taxon>Bacteria</taxon>
        <taxon>Pseudomonadati</taxon>
        <taxon>Pseudomonadota</taxon>
        <taxon>Gammaproteobacteria</taxon>
        <taxon>Pasteurellales</taxon>
        <taxon>Pasteurellaceae</taxon>
        <taxon>Gallibacterium</taxon>
    </lineage>
</organism>
<dbReference type="RefSeq" id="WP_039163018.1">
    <property type="nucleotide sequence ID" value="NZ_JPJQ01000018.1"/>
</dbReference>
<dbReference type="EMBL" id="JPJQ01000018">
    <property type="protein sequence ID" value="KGQ62531.1"/>
    <property type="molecule type" value="Genomic_DNA"/>
</dbReference>
<evidence type="ECO:0000313" key="1">
    <source>
        <dbReference type="EMBL" id="KGQ62531.1"/>
    </source>
</evidence>
<comment type="caution">
    <text evidence="1">The sequence shown here is derived from an EMBL/GenBank/DDBJ whole genome shotgun (WGS) entry which is preliminary data.</text>
</comment>
<dbReference type="Proteomes" id="UP000030554">
    <property type="component" value="Unassembled WGS sequence"/>
</dbReference>
<dbReference type="AlphaFoldDB" id="A0A0A2ZZR9"/>
<dbReference type="Gene3D" id="1.10.3420.10">
    <property type="entry name" value="putative ntp pyrophosphohydrolase like domain"/>
    <property type="match status" value="1"/>
</dbReference>
<protein>
    <recommendedName>
        <fullName evidence="3">Phosphoribosyl-ATP pyrophosphohydrolase</fullName>
    </recommendedName>
</protein>
<dbReference type="InterPro" id="IPR033653">
    <property type="entry name" value="NTP-PPase_DR2231-like"/>
</dbReference>
<reference evidence="1 2" key="1">
    <citation type="submission" date="2014-07" db="EMBL/GenBank/DDBJ databases">
        <title>Chaperone-usher fimbriae in a diverse selection of Gallibacterium genomes.</title>
        <authorList>
            <person name="Kudirkiene E."/>
            <person name="Bager R.J."/>
            <person name="Johnson T.J."/>
            <person name="Bojesen A.M."/>
        </authorList>
    </citation>
    <scope>NUCLEOTIDE SEQUENCE [LARGE SCALE GENOMIC DNA]</scope>
    <source>
        <strain evidence="1 2">4895</strain>
    </source>
</reference>
<dbReference type="CDD" id="cd11530">
    <property type="entry name" value="NTP-PPase_DR2231_like"/>
    <property type="match status" value="1"/>
</dbReference>
<evidence type="ECO:0000313" key="2">
    <source>
        <dbReference type="Proteomes" id="UP000030554"/>
    </source>
</evidence>
<name>A0A0A2ZZR9_9PAST</name>
<proteinExistence type="predicted"/>
<gene>
    <name evidence="1" type="ORF">IO48_03775</name>
</gene>
<accession>A0A0A2ZZR9</accession>